<dbReference type="EMBL" id="CP001968">
    <property type="protein sequence ID" value="ADD66922.1"/>
    <property type="molecule type" value="Genomic_DNA"/>
</dbReference>
<evidence type="ECO:0000313" key="2">
    <source>
        <dbReference type="Proteomes" id="UP000002012"/>
    </source>
</evidence>
<keyword evidence="2" id="KW-1185">Reference proteome</keyword>
<reference evidence="1 2" key="1">
    <citation type="journal article" date="2010" name="Stand. Genomic Sci.">
        <title>Complete genome sequence of Denitrovibrio acetiphilus type strain (N2460).</title>
        <authorList>
            <person name="Kiss H."/>
            <person name="Lang E."/>
            <person name="Lapidus A."/>
            <person name="Copeland A."/>
            <person name="Nolan M."/>
            <person name="Glavina Del Rio T."/>
            <person name="Chen F."/>
            <person name="Lucas S."/>
            <person name="Tice H."/>
            <person name="Cheng J.F."/>
            <person name="Han C."/>
            <person name="Goodwin L."/>
            <person name="Pitluck S."/>
            <person name="Liolios K."/>
            <person name="Pati A."/>
            <person name="Ivanova N."/>
            <person name="Mavromatis K."/>
            <person name="Chen A."/>
            <person name="Palaniappan K."/>
            <person name="Land M."/>
            <person name="Hauser L."/>
            <person name="Chang Y.J."/>
            <person name="Jeffries C.D."/>
            <person name="Detter J.C."/>
            <person name="Brettin T."/>
            <person name="Spring S."/>
            <person name="Rohde M."/>
            <person name="Goker M."/>
            <person name="Woyke T."/>
            <person name="Bristow J."/>
            <person name="Eisen J.A."/>
            <person name="Markowitz V."/>
            <person name="Hugenholtz P."/>
            <person name="Kyrpides N.C."/>
            <person name="Klenk H.P."/>
        </authorList>
    </citation>
    <scope>NUCLEOTIDE SEQUENCE [LARGE SCALE GENOMIC DNA]</scope>
    <source>
        <strain evidence="2">DSM 12809 / NBRC 114555 / N2460</strain>
    </source>
</reference>
<sequence length="178" mass="20228">MLKPQDVMIILKIVAMHQREWKYSEAANELHMSPSEVHAGVRRLKKCSLLTELRMGTGGVEQKLHLPDITNLKEFLRYGVRFVFPAVYTEPVKGLPTSYGVEHLFEGFNFTGGFIPVWSYEVGDYFGAGLKPLYPSVPMAAVDDFHLYELLALTDALRSDDSRLRDFAWGKMNLMLGE</sequence>
<organism evidence="1 2">
    <name type="scientific">Denitrovibrio acetiphilus (strain DSM 12809 / NBRC 114555 / N2460)</name>
    <dbReference type="NCBI Taxonomy" id="522772"/>
    <lineage>
        <taxon>Bacteria</taxon>
        <taxon>Pseudomonadati</taxon>
        <taxon>Deferribacterota</taxon>
        <taxon>Deferribacteres</taxon>
        <taxon>Deferribacterales</taxon>
        <taxon>Geovibrionaceae</taxon>
        <taxon>Denitrovibrio</taxon>
    </lineage>
</organism>
<dbReference type="InParanoid" id="D4H1U5"/>
<dbReference type="STRING" id="522772.Dacet_0116"/>
<gene>
    <name evidence="1" type="ordered locus">Dacet_0116</name>
</gene>
<name>D4H1U5_DENA2</name>
<dbReference type="OrthoDB" id="194359at2"/>
<dbReference type="HOGENOM" id="CLU_099442_0_0_0"/>
<evidence type="ECO:0000313" key="1">
    <source>
        <dbReference type="EMBL" id="ADD66922.1"/>
    </source>
</evidence>
<dbReference type="RefSeq" id="WP_013009470.1">
    <property type="nucleotide sequence ID" value="NC_013943.1"/>
</dbReference>
<proteinExistence type="predicted"/>
<protein>
    <submittedName>
        <fullName evidence="1">Uncharacterized protein</fullName>
    </submittedName>
</protein>
<dbReference type="KEGG" id="dap:Dacet_0116"/>
<dbReference type="eggNOG" id="ENOG502ZI89">
    <property type="taxonomic scope" value="Bacteria"/>
</dbReference>
<dbReference type="AlphaFoldDB" id="D4H1U5"/>
<accession>D4H1U5</accession>
<dbReference type="Proteomes" id="UP000002012">
    <property type="component" value="Chromosome"/>
</dbReference>
<dbReference type="PaxDb" id="522772-Dacet_0116"/>